<dbReference type="Pfam" id="PF05686">
    <property type="entry name" value="Glyco_transf_90"/>
    <property type="match status" value="1"/>
</dbReference>
<dbReference type="EMBL" id="KZ613817">
    <property type="protein sequence ID" value="PMD58669.1"/>
    <property type="molecule type" value="Genomic_DNA"/>
</dbReference>
<keyword evidence="1" id="KW-1133">Transmembrane helix</keyword>
<evidence type="ECO:0000259" key="2">
    <source>
        <dbReference type="SMART" id="SM00672"/>
    </source>
</evidence>
<accession>A0A2J6T6M9</accession>
<keyword evidence="1" id="KW-0472">Membrane</keyword>
<evidence type="ECO:0000313" key="4">
    <source>
        <dbReference type="Proteomes" id="UP000235371"/>
    </source>
</evidence>
<dbReference type="GeneID" id="36582983"/>
<dbReference type="SMART" id="SM00672">
    <property type="entry name" value="CAP10"/>
    <property type="match status" value="1"/>
</dbReference>
<dbReference type="RefSeq" id="XP_024735573.1">
    <property type="nucleotide sequence ID" value="XM_024874903.1"/>
</dbReference>
<feature type="domain" description="Glycosyl transferase CAP10" evidence="2">
    <location>
        <begin position="153"/>
        <end position="391"/>
    </location>
</feature>
<dbReference type="PANTHER" id="PTHR12203">
    <property type="entry name" value="KDEL LYS-ASP-GLU-LEU CONTAINING - RELATED"/>
    <property type="match status" value="1"/>
</dbReference>
<reference evidence="3 4" key="1">
    <citation type="submission" date="2016-04" db="EMBL/GenBank/DDBJ databases">
        <title>A degradative enzymes factory behind the ericoid mycorrhizal symbiosis.</title>
        <authorList>
            <consortium name="DOE Joint Genome Institute"/>
            <person name="Martino E."/>
            <person name="Morin E."/>
            <person name="Grelet G."/>
            <person name="Kuo A."/>
            <person name="Kohler A."/>
            <person name="Daghino S."/>
            <person name="Barry K."/>
            <person name="Choi C."/>
            <person name="Cichocki N."/>
            <person name="Clum A."/>
            <person name="Copeland A."/>
            <person name="Hainaut M."/>
            <person name="Haridas S."/>
            <person name="Labutti K."/>
            <person name="Lindquist E."/>
            <person name="Lipzen A."/>
            <person name="Khouja H.-R."/>
            <person name="Murat C."/>
            <person name="Ohm R."/>
            <person name="Olson A."/>
            <person name="Spatafora J."/>
            <person name="Veneault-Fourrey C."/>
            <person name="Henrissat B."/>
            <person name="Grigoriev I."/>
            <person name="Martin F."/>
            <person name="Perotto S."/>
        </authorList>
    </citation>
    <scope>NUCLEOTIDE SEQUENCE [LARGE SCALE GENOMIC DNA]</scope>
    <source>
        <strain evidence="3 4">E</strain>
    </source>
</reference>
<dbReference type="OrthoDB" id="202415at2759"/>
<sequence>MSGPSSRRRPGLLYTAPAFGLSLLFLWFWIGRHHEQPVVYPPPRPINNAPEKEMIREDWDFVRDARNFLMTDARCDEAFPELFKEIDRAVEVRKNDHVTLKELDEIVKVKGYMRAMIYDQQLYVLDAAALAINLREQATLHAIHRAIVTSPEPLPNIEFVFMSDDIAAGTPEAKWSYSRQLNETYNWLMPDFGYWSWPEPKIGSYLEVQMKATAMDTKLAWRKKTNKLIWRGASMELLVREQLVNVSRGHEWGDVKIFSWEEEGPKPESKEILTMDEHCAYKYVAHTEGISYSARLQNLQNCNSVIVSHQLKWLQHHHHLMVSSGPDQNFVEVAADFSNLPETMERLLKNDADSERIAGNNVRTFREHYLTPAAETCYWRKLFRGYASVSFEPEFFDAKGKWRGLPMESYVLERKLTWNPH</sequence>
<dbReference type="InterPro" id="IPR006598">
    <property type="entry name" value="CAP10"/>
</dbReference>
<name>A0A2J6T6M9_9HELO</name>
<dbReference type="InParanoid" id="A0A2J6T6M9"/>
<dbReference type="Proteomes" id="UP000235371">
    <property type="component" value="Unassembled WGS sequence"/>
</dbReference>
<dbReference type="PANTHER" id="PTHR12203:SF107">
    <property type="entry name" value="GLYCOSYL TRANSFERASE CAP10 DOMAIN-CONTAINING PROTEIN"/>
    <property type="match status" value="1"/>
</dbReference>
<evidence type="ECO:0000313" key="3">
    <source>
        <dbReference type="EMBL" id="PMD58669.1"/>
    </source>
</evidence>
<feature type="transmembrane region" description="Helical" evidence="1">
    <location>
        <begin position="12"/>
        <end position="30"/>
    </location>
</feature>
<keyword evidence="4" id="KW-1185">Reference proteome</keyword>
<gene>
    <name evidence="3" type="ORF">K444DRAFT_530455</name>
</gene>
<organism evidence="3 4">
    <name type="scientific">Hyaloscypha bicolor E</name>
    <dbReference type="NCBI Taxonomy" id="1095630"/>
    <lineage>
        <taxon>Eukaryota</taxon>
        <taxon>Fungi</taxon>
        <taxon>Dikarya</taxon>
        <taxon>Ascomycota</taxon>
        <taxon>Pezizomycotina</taxon>
        <taxon>Leotiomycetes</taxon>
        <taxon>Helotiales</taxon>
        <taxon>Hyaloscyphaceae</taxon>
        <taxon>Hyaloscypha</taxon>
        <taxon>Hyaloscypha bicolor</taxon>
    </lineage>
</organism>
<keyword evidence="1" id="KW-0812">Transmembrane</keyword>
<dbReference type="AlphaFoldDB" id="A0A2J6T6M9"/>
<dbReference type="InterPro" id="IPR051091">
    <property type="entry name" value="O-Glucosyltr/Glycosyltrsf_90"/>
</dbReference>
<proteinExistence type="predicted"/>
<evidence type="ECO:0000256" key="1">
    <source>
        <dbReference type="SAM" id="Phobius"/>
    </source>
</evidence>
<protein>
    <submittedName>
        <fullName evidence="3">DUF821 domain-containing protein</fullName>
    </submittedName>
</protein>